<reference evidence="2" key="1">
    <citation type="submission" date="2017-09" db="EMBL/GenBank/DDBJ databases">
        <title>Depth-based differentiation of microbial function through sediment-hosted aquifers and enrichment of novel symbionts in the deep terrestrial subsurface.</title>
        <authorList>
            <person name="Probst A.J."/>
            <person name="Ladd B."/>
            <person name="Jarett J.K."/>
            <person name="Geller-Mcgrath D.E."/>
            <person name="Sieber C.M.K."/>
            <person name="Emerson J.B."/>
            <person name="Anantharaman K."/>
            <person name="Thomas B.C."/>
            <person name="Malmstrom R."/>
            <person name="Stieglmeier M."/>
            <person name="Klingl A."/>
            <person name="Woyke T."/>
            <person name="Ryan C.M."/>
            <person name="Banfield J.F."/>
        </authorList>
    </citation>
    <scope>NUCLEOTIDE SEQUENCE [LARGE SCALE GENOMIC DNA]</scope>
</reference>
<dbReference type="EMBL" id="PEYO01000018">
    <property type="protein sequence ID" value="PIU03347.1"/>
    <property type="molecule type" value="Genomic_DNA"/>
</dbReference>
<sequence length="239" mass="26643">MYPDKQRILEISKINASKGSFDNAFSQILSSLKFLEQTQAGQMINWKTYSATGVYEIRYPENLYSVRSGTASLKAEWPGIIIIYPKDSFNNKSPLSVTYKISIVISDNSANLSMDQPSKLFGNGILIQYPSLYADTNKVKETTLDGLKAYRLDNLPVGPAGITTDIMTIKNNKIYEILVEPVQGTGDSEVNKQIIEQIISTFKLLSQSANQSTPTPIPTSINPELSIRWKLSGCRREMC</sequence>
<comment type="caution">
    <text evidence="1">The sequence shown here is derived from an EMBL/GenBank/DDBJ whole genome shotgun (WGS) entry which is preliminary data.</text>
</comment>
<evidence type="ECO:0000313" key="1">
    <source>
        <dbReference type="EMBL" id="PIU03347.1"/>
    </source>
</evidence>
<dbReference type="Proteomes" id="UP000228996">
    <property type="component" value="Unassembled WGS sequence"/>
</dbReference>
<accession>A0A2M6XCJ6</accession>
<proteinExistence type="predicted"/>
<organism evidence="1 2">
    <name type="scientific">Candidatus Shapirobacteria bacterium CG08_land_8_20_14_0_20_39_18</name>
    <dbReference type="NCBI Taxonomy" id="1974883"/>
    <lineage>
        <taxon>Bacteria</taxon>
        <taxon>Candidatus Shapironibacteriota</taxon>
    </lineage>
</organism>
<evidence type="ECO:0000313" key="2">
    <source>
        <dbReference type="Proteomes" id="UP000228996"/>
    </source>
</evidence>
<protein>
    <submittedName>
        <fullName evidence="1">Uncharacterized protein</fullName>
    </submittedName>
</protein>
<gene>
    <name evidence="1" type="ORF">COT44_03960</name>
</gene>
<name>A0A2M6XCJ6_9BACT</name>
<dbReference type="AlphaFoldDB" id="A0A2M6XCJ6"/>